<evidence type="ECO:0000313" key="1">
    <source>
        <dbReference type="EMBL" id="SOB79341.1"/>
    </source>
</evidence>
<evidence type="ECO:0000313" key="2">
    <source>
        <dbReference type="Proteomes" id="UP000219494"/>
    </source>
</evidence>
<dbReference type="Proteomes" id="UP000219494">
    <property type="component" value="Unassembled WGS sequence"/>
</dbReference>
<organism evidence="1 2">
    <name type="scientific">Sphingomonas guangdongensis</name>
    <dbReference type="NCBI Taxonomy" id="1141890"/>
    <lineage>
        <taxon>Bacteria</taxon>
        <taxon>Pseudomonadati</taxon>
        <taxon>Pseudomonadota</taxon>
        <taxon>Alphaproteobacteria</taxon>
        <taxon>Sphingomonadales</taxon>
        <taxon>Sphingomonadaceae</taxon>
        <taxon>Sphingomonas</taxon>
    </lineage>
</organism>
<gene>
    <name evidence="1" type="ORF">SAMN06297144_0498</name>
</gene>
<keyword evidence="2" id="KW-1185">Reference proteome</keyword>
<accession>A0A285QC05</accession>
<protein>
    <submittedName>
        <fullName evidence="1">Uncharacterized protein</fullName>
    </submittedName>
</protein>
<proteinExistence type="predicted"/>
<dbReference type="AlphaFoldDB" id="A0A285QC05"/>
<dbReference type="EMBL" id="OBMI01000001">
    <property type="protein sequence ID" value="SOB79341.1"/>
    <property type="molecule type" value="Genomic_DNA"/>
</dbReference>
<sequence>MILASSAAVACSCPRPEELSERALRWYMKDLSRIVRGRVVGIEYPLTCRIAPLRWIWSLTEYRLPVTYTVAVTRTLWGPPVRTTRIVQHQTAELDGCRPLGAPACEAAIPTGETLWVIRRLPNGEQRYTGGCGAAYAPYILRIARQSGK</sequence>
<reference evidence="1 2" key="1">
    <citation type="submission" date="2017-07" db="EMBL/GenBank/DDBJ databases">
        <authorList>
            <person name="Sun Z.S."/>
            <person name="Albrecht U."/>
            <person name="Echele G."/>
            <person name="Lee C.C."/>
        </authorList>
    </citation>
    <scope>NUCLEOTIDE SEQUENCE [LARGE SCALE GENOMIC DNA]</scope>
    <source>
        <strain evidence="1 2">CGMCC 1.12672</strain>
    </source>
</reference>
<name>A0A285QC05_9SPHN</name>